<dbReference type="EMBL" id="VSRR010002335">
    <property type="protein sequence ID" value="MPC30897.1"/>
    <property type="molecule type" value="Genomic_DNA"/>
</dbReference>
<comment type="caution">
    <text evidence="1">The sequence shown here is derived from an EMBL/GenBank/DDBJ whole genome shotgun (WGS) entry which is preliminary data.</text>
</comment>
<name>A0A5B7EBW3_PORTR</name>
<evidence type="ECO:0000313" key="1">
    <source>
        <dbReference type="EMBL" id="MPC30897.1"/>
    </source>
</evidence>
<protein>
    <submittedName>
        <fullName evidence="1">Uncharacterized protein</fullName>
    </submittedName>
</protein>
<keyword evidence="2" id="KW-1185">Reference proteome</keyword>
<gene>
    <name evidence="1" type="ORF">E2C01_024169</name>
</gene>
<reference evidence="1 2" key="1">
    <citation type="submission" date="2019-05" db="EMBL/GenBank/DDBJ databases">
        <title>Another draft genome of Portunus trituberculatus and its Hox gene families provides insights of decapod evolution.</title>
        <authorList>
            <person name="Jeong J.-H."/>
            <person name="Song I."/>
            <person name="Kim S."/>
            <person name="Choi T."/>
            <person name="Kim D."/>
            <person name="Ryu S."/>
            <person name="Kim W."/>
        </authorList>
    </citation>
    <scope>NUCLEOTIDE SEQUENCE [LARGE SCALE GENOMIC DNA]</scope>
    <source>
        <tissue evidence="1">Muscle</tissue>
    </source>
</reference>
<dbReference type="AlphaFoldDB" id="A0A5B7EBW3"/>
<evidence type="ECO:0000313" key="2">
    <source>
        <dbReference type="Proteomes" id="UP000324222"/>
    </source>
</evidence>
<organism evidence="1 2">
    <name type="scientific">Portunus trituberculatus</name>
    <name type="common">Swimming crab</name>
    <name type="synonym">Neptunus trituberculatus</name>
    <dbReference type="NCBI Taxonomy" id="210409"/>
    <lineage>
        <taxon>Eukaryota</taxon>
        <taxon>Metazoa</taxon>
        <taxon>Ecdysozoa</taxon>
        <taxon>Arthropoda</taxon>
        <taxon>Crustacea</taxon>
        <taxon>Multicrustacea</taxon>
        <taxon>Malacostraca</taxon>
        <taxon>Eumalacostraca</taxon>
        <taxon>Eucarida</taxon>
        <taxon>Decapoda</taxon>
        <taxon>Pleocyemata</taxon>
        <taxon>Brachyura</taxon>
        <taxon>Eubrachyura</taxon>
        <taxon>Portunoidea</taxon>
        <taxon>Portunidae</taxon>
        <taxon>Portuninae</taxon>
        <taxon>Portunus</taxon>
    </lineage>
</organism>
<dbReference type="Proteomes" id="UP000324222">
    <property type="component" value="Unassembled WGS sequence"/>
</dbReference>
<proteinExistence type="predicted"/>
<sequence length="87" mass="9708">MHGHEEQQDGKSDCGSWGWSSVKKEGMTIDGVNGDRKAKVEQLYVYVIPVFSSGSREEVNARKILNVLVIEDCISNSHEVHSLCFLV</sequence>
<accession>A0A5B7EBW3</accession>